<dbReference type="Proteomes" id="UP000265520">
    <property type="component" value="Unassembled WGS sequence"/>
</dbReference>
<dbReference type="AlphaFoldDB" id="A0A392QSQ2"/>
<keyword evidence="3" id="KW-1185">Reference proteome</keyword>
<sequence>YLIDTKQTNFQVTNVLSKLVVLELDRMENLEELFNGPISLDSLKNLEKLSIKDCKHLRSLFKFKLNLCNLKTVELQSCPTIDFKKSRGTRDIENISL</sequence>
<evidence type="ECO:0000313" key="2">
    <source>
        <dbReference type="EMBL" id="MCI26556.1"/>
    </source>
</evidence>
<feature type="domain" description="Disease resistance protein At4g27190-like leucine-rich repeats" evidence="1">
    <location>
        <begin position="9"/>
        <end position="78"/>
    </location>
</feature>
<organism evidence="2 3">
    <name type="scientific">Trifolium medium</name>
    <dbReference type="NCBI Taxonomy" id="97028"/>
    <lineage>
        <taxon>Eukaryota</taxon>
        <taxon>Viridiplantae</taxon>
        <taxon>Streptophyta</taxon>
        <taxon>Embryophyta</taxon>
        <taxon>Tracheophyta</taxon>
        <taxon>Spermatophyta</taxon>
        <taxon>Magnoliopsida</taxon>
        <taxon>eudicotyledons</taxon>
        <taxon>Gunneridae</taxon>
        <taxon>Pentapetalae</taxon>
        <taxon>rosids</taxon>
        <taxon>fabids</taxon>
        <taxon>Fabales</taxon>
        <taxon>Fabaceae</taxon>
        <taxon>Papilionoideae</taxon>
        <taxon>50 kb inversion clade</taxon>
        <taxon>NPAAA clade</taxon>
        <taxon>Hologalegina</taxon>
        <taxon>IRL clade</taxon>
        <taxon>Trifolieae</taxon>
        <taxon>Trifolium</taxon>
    </lineage>
</organism>
<name>A0A392QSQ2_9FABA</name>
<accession>A0A392QSQ2</accession>
<protein>
    <submittedName>
        <fullName evidence="2">CC-NBS-LRR resistance protein</fullName>
    </submittedName>
</protein>
<dbReference type="Gene3D" id="3.80.10.10">
    <property type="entry name" value="Ribonuclease Inhibitor"/>
    <property type="match status" value="1"/>
</dbReference>
<reference evidence="2 3" key="1">
    <citation type="journal article" date="2018" name="Front. Plant Sci.">
        <title>Red Clover (Trifolium pratense) and Zigzag Clover (T. medium) - A Picture of Genomic Similarities and Differences.</title>
        <authorList>
            <person name="Dluhosova J."/>
            <person name="Istvanek J."/>
            <person name="Nedelnik J."/>
            <person name="Repkova J."/>
        </authorList>
    </citation>
    <scope>NUCLEOTIDE SEQUENCE [LARGE SCALE GENOMIC DNA]</scope>
    <source>
        <strain evidence="3">cv. 10/8</strain>
        <tissue evidence="2">Leaf</tissue>
    </source>
</reference>
<feature type="non-terminal residue" evidence="2">
    <location>
        <position position="1"/>
    </location>
</feature>
<dbReference type="SUPFAM" id="SSF52047">
    <property type="entry name" value="RNI-like"/>
    <property type="match status" value="1"/>
</dbReference>
<proteinExistence type="predicted"/>
<dbReference type="InterPro" id="IPR057135">
    <property type="entry name" value="At4g27190-like_LRR"/>
</dbReference>
<dbReference type="EMBL" id="LXQA010154009">
    <property type="protein sequence ID" value="MCI26556.1"/>
    <property type="molecule type" value="Genomic_DNA"/>
</dbReference>
<dbReference type="InterPro" id="IPR032675">
    <property type="entry name" value="LRR_dom_sf"/>
</dbReference>
<evidence type="ECO:0000313" key="3">
    <source>
        <dbReference type="Proteomes" id="UP000265520"/>
    </source>
</evidence>
<evidence type="ECO:0000259" key="1">
    <source>
        <dbReference type="Pfam" id="PF23247"/>
    </source>
</evidence>
<comment type="caution">
    <text evidence="2">The sequence shown here is derived from an EMBL/GenBank/DDBJ whole genome shotgun (WGS) entry which is preliminary data.</text>
</comment>
<dbReference type="Pfam" id="PF23247">
    <property type="entry name" value="LRR_RPS2"/>
    <property type="match status" value="1"/>
</dbReference>